<keyword evidence="1 3" id="KW-0863">Zinc-finger</keyword>
<dbReference type="PANTHER" id="PTHR15379">
    <property type="entry name" value="CELL GROWTH REGULATOR WITH RING FINGER DOMAIN PROTEIN 1"/>
    <property type="match status" value="1"/>
</dbReference>
<evidence type="ECO:0000259" key="5">
    <source>
        <dbReference type="PROSITE" id="PS50089"/>
    </source>
</evidence>
<name>A0A2R5LB01_9ACAR</name>
<dbReference type="InterPro" id="IPR042496">
    <property type="entry name" value="CGRF1"/>
</dbReference>
<organism evidence="6">
    <name type="scientific">Ornithodoros turicata</name>
    <dbReference type="NCBI Taxonomy" id="34597"/>
    <lineage>
        <taxon>Eukaryota</taxon>
        <taxon>Metazoa</taxon>
        <taxon>Ecdysozoa</taxon>
        <taxon>Arthropoda</taxon>
        <taxon>Chelicerata</taxon>
        <taxon>Arachnida</taxon>
        <taxon>Acari</taxon>
        <taxon>Parasitiformes</taxon>
        <taxon>Ixodida</taxon>
        <taxon>Ixodoidea</taxon>
        <taxon>Argasidae</taxon>
        <taxon>Ornithodorinae</taxon>
        <taxon>Ornithodoros</taxon>
    </lineage>
</organism>
<dbReference type="Pfam" id="PF13920">
    <property type="entry name" value="zf-C3HC4_3"/>
    <property type="match status" value="1"/>
</dbReference>
<protein>
    <submittedName>
        <fullName evidence="6">Putative e3 ubiquitin ligase</fullName>
    </submittedName>
</protein>
<sequence>MKCYWGLAGPAFHSCTDVPWLHLNEGVTDGSFWQDCAVLQGNITRSDPSQAQLFHLKPPRALRSIELGQPPRQRIPLVIVLMKDHVSCDWLDTDVVALFSSIHITDDVVTMKTSILEQYLKVASGRTCLLQQLYVSVDETTQSSDQCGALCVVCQVAPVTCALLPCRHACVCDSCFNALDICPMCRTRIVTFFNVSSALHGNHPNPSAEAVEHDRTQRRPAGGQE</sequence>
<dbReference type="SUPFAM" id="SSF57850">
    <property type="entry name" value="RING/U-box"/>
    <property type="match status" value="1"/>
</dbReference>
<dbReference type="InterPro" id="IPR001841">
    <property type="entry name" value="Znf_RING"/>
</dbReference>
<feature type="region of interest" description="Disordered" evidence="4">
    <location>
        <begin position="203"/>
        <end position="225"/>
    </location>
</feature>
<evidence type="ECO:0000256" key="1">
    <source>
        <dbReference type="ARBA" id="ARBA00022771"/>
    </source>
</evidence>
<proteinExistence type="predicted"/>
<dbReference type="GO" id="GO:0008270">
    <property type="term" value="F:zinc ion binding"/>
    <property type="evidence" value="ECO:0007669"/>
    <property type="project" value="UniProtKB-KW"/>
</dbReference>
<evidence type="ECO:0000313" key="6">
    <source>
        <dbReference type="EMBL" id="MBY06701.1"/>
    </source>
</evidence>
<dbReference type="EMBL" id="GGLE01002575">
    <property type="protein sequence ID" value="MBY06701.1"/>
    <property type="molecule type" value="Transcribed_RNA"/>
</dbReference>
<keyword evidence="1 3" id="KW-0479">Metal-binding</keyword>
<keyword evidence="2" id="KW-0862">Zinc</keyword>
<dbReference type="Gene3D" id="3.30.40.10">
    <property type="entry name" value="Zinc/RING finger domain, C3HC4 (zinc finger)"/>
    <property type="match status" value="1"/>
</dbReference>
<accession>A0A2R5LB01</accession>
<evidence type="ECO:0000256" key="3">
    <source>
        <dbReference type="PROSITE-ProRule" id="PRU00175"/>
    </source>
</evidence>
<dbReference type="PANTHER" id="PTHR15379:SF2">
    <property type="entry name" value="CELL GROWTH REGULATOR WITH RING FINGER DOMAIN PROTEIN 1"/>
    <property type="match status" value="1"/>
</dbReference>
<dbReference type="PROSITE" id="PS50089">
    <property type="entry name" value="ZF_RING_2"/>
    <property type="match status" value="1"/>
</dbReference>
<feature type="domain" description="RING-type" evidence="5">
    <location>
        <begin position="151"/>
        <end position="186"/>
    </location>
</feature>
<dbReference type="GO" id="GO:0030308">
    <property type="term" value="P:negative regulation of cell growth"/>
    <property type="evidence" value="ECO:0007669"/>
    <property type="project" value="TreeGrafter"/>
</dbReference>
<dbReference type="AlphaFoldDB" id="A0A2R5LB01"/>
<evidence type="ECO:0000256" key="2">
    <source>
        <dbReference type="ARBA" id="ARBA00022833"/>
    </source>
</evidence>
<dbReference type="GO" id="GO:0016874">
    <property type="term" value="F:ligase activity"/>
    <property type="evidence" value="ECO:0007669"/>
    <property type="project" value="UniProtKB-KW"/>
</dbReference>
<evidence type="ECO:0000256" key="4">
    <source>
        <dbReference type="SAM" id="MobiDB-lite"/>
    </source>
</evidence>
<keyword evidence="6" id="KW-0436">Ligase</keyword>
<reference evidence="6" key="1">
    <citation type="submission" date="2018-03" db="EMBL/GenBank/DDBJ databases">
        <title>The relapsing fever spirochete Borrelia turicatae persists in the highly oxidative environment of its soft-bodied tick vector.</title>
        <authorList>
            <person name="Bourret T.J."/>
            <person name="Boyle W.K."/>
            <person name="Valenzuela J.G."/>
            <person name="Oliveira F."/>
            <person name="Lopez J.E."/>
        </authorList>
    </citation>
    <scope>NUCLEOTIDE SEQUENCE</scope>
    <source>
        <strain evidence="6">Kansas strain/isolate</strain>
        <tissue evidence="6">Salivary glands</tissue>
    </source>
</reference>
<dbReference type="InterPro" id="IPR013083">
    <property type="entry name" value="Znf_RING/FYVE/PHD"/>
</dbReference>